<proteinExistence type="predicted"/>
<dbReference type="Proteomes" id="UP000074108">
    <property type="component" value="Unassembled WGS sequence"/>
</dbReference>
<organism evidence="1 2">
    <name type="scientific">Bacillus coahuilensis p1.1.43</name>
    <dbReference type="NCBI Taxonomy" id="1150625"/>
    <lineage>
        <taxon>Bacteria</taxon>
        <taxon>Bacillati</taxon>
        <taxon>Bacillota</taxon>
        <taxon>Bacilli</taxon>
        <taxon>Bacillales</taxon>
        <taxon>Bacillaceae</taxon>
        <taxon>Bacillus</taxon>
    </lineage>
</organism>
<evidence type="ECO:0000313" key="1">
    <source>
        <dbReference type="EMBL" id="KUP06198.1"/>
    </source>
</evidence>
<sequence>MAVDTEKLIQQYIENNKPTDALSHALTFAYCKVMFGAVQKTYAELAQISDRALRNYISDNREEFDTKLVELEAEKEDELDLGSASLTARALSEEQLDAFINNIFKRATSKDASVREWEFFLNFTGLQAQDVLNLQEAKAKSLRWWIKGELPSIKRYLNTKTLGLMTETSNIVYRGNKDSAKNAQAFVDADVQDETFARELMYWGAVHLSMMNNVEHPDLELLATAVRLDRLSKGSSEVYNKFEVKKYAEGDFTPKKHTKSLDELLLELCIMDKGVTKGTEEFEELKTARVNNVAKAVKPPELDKADVQVRASKYEDELRVLLTAEEEIRHMMNEITQKVNLQKGAR</sequence>
<reference evidence="1 2" key="1">
    <citation type="journal article" date="2016" name="Front. Microbiol.">
        <title>Microevolution Analysis of Bacillus coahuilensis Unveils Differences in Phosphorus Acquisition Strategies and Their Regulation.</title>
        <authorList>
            <person name="Gomez-Lunar Z."/>
            <person name="Hernandez-Gonzalez I."/>
            <person name="Rodriguez-Torres M.D."/>
            <person name="Souza V."/>
            <person name="Olmedo-Alvarez G."/>
        </authorList>
    </citation>
    <scope>NUCLEOTIDE SEQUENCE [LARGE SCALE GENOMIC DNA]</scope>
    <source>
        <strain evidence="2">p1.1.43</strain>
    </source>
</reference>
<evidence type="ECO:0000313" key="2">
    <source>
        <dbReference type="Proteomes" id="UP000074108"/>
    </source>
</evidence>
<accession>A0A147K7Y4</accession>
<dbReference type="RefSeq" id="WP_059351237.1">
    <property type="nucleotide sequence ID" value="NZ_LDYG01000030.1"/>
</dbReference>
<comment type="caution">
    <text evidence="1">The sequence shown here is derived from an EMBL/GenBank/DDBJ whole genome shotgun (WGS) entry which is preliminary data.</text>
</comment>
<dbReference type="AlphaFoldDB" id="A0A147K7Y4"/>
<dbReference type="STRING" id="1150625.Q75_09720"/>
<keyword evidence="2" id="KW-1185">Reference proteome</keyword>
<dbReference type="PATRIC" id="fig|1150625.3.peg.2069"/>
<protein>
    <submittedName>
        <fullName evidence="1">Uncharacterized protein</fullName>
    </submittedName>
</protein>
<dbReference type="EMBL" id="LDYG01000030">
    <property type="protein sequence ID" value="KUP06198.1"/>
    <property type="molecule type" value="Genomic_DNA"/>
</dbReference>
<dbReference type="OrthoDB" id="2865749at2"/>
<gene>
    <name evidence="1" type="ORF">Q75_09720</name>
</gene>
<name>A0A147K7Y4_9BACI</name>